<feature type="compositionally biased region" description="Basic residues" evidence="1">
    <location>
        <begin position="332"/>
        <end position="348"/>
    </location>
</feature>
<dbReference type="InterPro" id="IPR025605">
    <property type="entry name" value="OST-HTH/LOTUS_dom"/>
</dbReference>
<dbReference type="CDD" id="cd10146">
    <property type="entry name" value="LabA_like_C"/>
    <property type="match status" value="1"/>
</dbReference>
<organism evidence="3 4">
    <name type="scientific">Zeimonas arvi</name>
    <dbReference type="NCBI Taxonomy" id="2498847"/>
    <lineage>
        <taxon>Bacteria</taxon>
        <taxon>Pseudomonadati</taxon>
        <taxon>Pseudomonadota</taxon>
        <taxon>Betaproteobacteria</taxon>
        <taxon>Burkholderiales</taxon>
        <taxon>Burkholderiaceae</taxon>
        <taxon>Zeimonas</taxon>
    </lineage>
</organism>
<dbReference type="Gene3D" id="3.40.50.1010">
    <property type="entry name" value="5'-nuclease"/>
    <property type="match status" value="1"/>
</dbReference>
<dbReference type="InterPro" id="IPR041966">
    <property type="entry name" value="LOTUS-like"/>
</dbReference>
<dbReference type="CDD" id="cd11297">
    <property type="entry name" value="PIN_LabA-like_N_1"/>
    <property type="match status" value="1"/>
</dbReference>
<dbReference type="Proteomes" id="UP000321548">
    <property type="component" value="Unassembled WGS sequence"/>
</dbReference>
<name>A0A5C8NUG5_9BURK</name>
<evidence type="ECO:0000313" key="3">
    <source>
        <dbReference type="EMBL" id="TXL64823.1"/>
    </source>
</evidence>
<dbReference type="OrthoDB" id="9783963at2"/>
<dbReference type="PANTHER" id="PTHR35811">
    <property type="entry name" value="SLR1870 PROTEIN"/>
    <property type="match status" value="1"/>
</dbReference>
<dbReference type="AlphaFoldDB" id="A0A5C8NUG5"/>
<dbReference type="Pfam" id="PF12872">
    <property type="entry name" value="OST-HTH"/>
    <property type="match status" value="1"/>
</dbReference>
<dbReference type="EMBL" id="VDUY01000005">
    <property type="protein sequence ID" value="TXL64823.1"/>
    <property type="molecule type" value="Genomic_DNA"/>
</dbReference>
<dbReference type="PROSITE" id="PS51644">
    <property type="entry name" value="HTH_OST"/>
    <property type="match status" value="1"/>
</dbReference>
<dbReference type="InterPro" id="IPR021139">
    <property type="entry name" value="NYN"/>
</dbReference>
<feature type="domain" description="HTH OST-type" evidence="2">
    <location>
        <begin position="243"/>
        <end position="321"/>
    </location>
</feature>
<protein>
    <submittedName>
        <fullName evidence="3">NYN domain-containing protein</fullName>
    </submittedName>
</protein>
<feature type="compositionally biased region" description="Basic and acidic residues" evidence="1">
    <location>
        <begin position="203"/>
        <end position="213"/>
    </location>
</feature>
<dbReference type="Pfam" id="PF01936">
    <property type="entry name" value="NYN"/>
    <property type="match status" value="1"/>
</dbReference>
<evidence type="ECO:0000313" key="4">
    <source>
        <dbReference type="Proteomes" id="UP000321548"/>
    </source>
</evidence>
<proteinExistence type="predicted"/>
<gene>
    <name evidence="3" type="ORF">FHP08_13915</name>
</gene>
<evidence type="ECO:0000256" key="1">
    <source>
        <dbReference type="SAM" id="MobiDB-lite"/>
    </source>
</evidence>
<dbReference type="Gene3D" id="3.30.420.610">
    <property type="entry name" value="LOTUS domain-like"/>
    <property type="match status" value="1"/>
</dbReference>
<evidence type="ECO:0000259" key="2">
    <source>
        <dbReference type="PROSITE" id="PS51644"/>
    </source>
</evidence>
<sequence>MKRRSLGADPAEAPRADADSAQDRLAVLIDADNAHAAVVDGLLAEIARYGVASVKRIYGDWTQPQLGSWKKVLLEHSIVPVQQFAYTKGKNATDSALIIDAMDLMYTRRFDGFCLVSSDSDFTRLASRLREEGLLVYGFGERKTPSPFVSACDRFVYTEVLRGAAGGKAAAGAGQAGVAPKRPTAGRTAEAPSANGQAATRPAGRDESREGPRAEPQAWQPTQQGPEASSADTASLAPAPADDPLALVGTIANAIDAVSDETGWAGLGAVGRTITKLKPDFDSRLYGHRKFSDLVRSLPERFELDERTTGAGKSLFVRLAPGVDTKAGSKTRGGKAPRKRKAAAKATG</sequence>
<feature type="region of interest" description="Disordered" evidence="1">
    <location>
        <begin position="171"/>
        <end position="241"/>
    </location>
</feature>
<dbReference type="RefSeq" id="WP_147705073.1">
    <property type="nucleotide sequence ID" value="NZ_VDUY01000005.1"/>
</dbReference>
<keyword evidence="4" id="KW-1185">Reference proteome</keyword>
<comment type="caution">
    <text evidence="3">The sequence shown here is derived from an EMBL/GenBank/DDBJ whole genome shotgun (WGS) entry which is preliminary data.</text>
</comment>
<accession>A0A5C8NUG5</accession>
<feature type="region of interest" description="Disordered" evidence="1">
    <location>
        <begin position="324"/>
        <end position="348"/>
    </location>
</feature>
<dbReference type="GO" id="GO:0004540">
    <property type="term" value="F:RNA nuclease activity"/>
    <property type="evidence" value="ECO:0007669"/>
    <property type="project" value="InterPro"/>
</dbReference>
<feature type="compositionally biased region" description="Low complexity" evidence="1">
    <location>
        <begin position="228"/>
        <end position="241"/>
    </location>
</feature>
<dbReference type="PANTHER" id="PTHR35811:SF1">
    <property type="entry name" value="HTH OST-TYPE DOMAIN-CONTAINING PROTEIN"/>
    <property type="match status" value="1"/>
</dbReference>
<reference evidence="3 4" key="1">
    <citation type="submission" date="2019-06" db="EMBL/GenBank/DDBJ databases">
        <title>Quisquiliibacterium sp. nov., isolated from a maize field.</title>
        <authorList>
            <person name="Lin S.-Y."/>
            <person name="Tsai C.-F."/>
            <person name="Young C.-C."/>
        </authorList>
    </citation>
    <scope>NUCLEOTIDE SEQUENCE [LARGE SCALE GENOMIC DNA]</scope>
    <source>
        <strain evidence="3 4">CC-CFT501</strain>
    </source>
</reference>